<keyword evidence="7" id="KW-0378">Hydrolase</keyword>
<evidence type="ECO:0000256" key="10">
    <source>
        <dbReference type="ARBA" id="ARBA00023098"/>
    </source>
</evidence>
<dbReference type="NCBIfam" id="TIGR01627">
    <property type="entry name" value="A_thal_3515"/>
    <property type="match status" value="1"/>
</dbReference>
<keyword evidence="8" id="KW-0442">Lipid degradation</keyword>
<evidence type="ECO:0000256" key="7">
    <source>
        <dbReference type="ARBA" id="ARBA00022801"/>
    </source>
</evidence>
<dbReference type="InterPro" id="IPR035669">
    <property type="entry name" value="SGNH_plant_lipase-like"/>
</dbReference>
<dbReference type="GO" id="GO:0005576">
    <property type="term" value="C:extracellular region"/>
    <property type="evidence" value="ECO:0007669"/>
    <property type="project" value="UniProtKB-SubCell"/>
</dbReference>
<evidence type="ECO:0000256" key="9">
    <source>
        <dbReference type="ARBA" id="ARBA00022989"/>
    </source>
</evidence>
<dbReference type="EMBL" id="OOIL02002699">
    <property type="protein sequence ID" value="VFQ84347.1"/>
    <property type="molecule type" value="Genomic_DNA"/>
</dbReference>
<evidence type="ECO:0000256" key="8">
    <source>
        <dbReference type="ARBA" id="ARBA00022963"/>
    </source>
</evidence>
<evidence type="ECO:0000256" key="1">
    <source>
        <dbReference type="ARBA" id="ARBA00004194"/>
    </source>
</evidence>
<accession>A0A484M6V6</accession>
<organism evidence="12 13">
    <name type="scientific">Cuscuta campestris</name>
    <dbReference type="NCBI Taxonomy" id="132261"/>
    <lineage>
        <taxon>Eukaryota</taxon>
        <taxon>Viridiplantae</taxon>
        <taxon>Streptophyta</taxon>
        <taxon>Embryophyta</taxon>
        <taxon>Tracheophyta</taxon>
        <taxon>Spermatophyta</taxon>
        <taxon>Magnoliopsida</taxon>
        <taxon>eudicotyledons</taxon>
        <taxon>Gunneridae</taxon>
        <taxon>Pentapetalae</taxon>
        <taxon>asterids</taxon>
        <taxon>lamiids</taxon>
        <taxon>Solanales</taxon>
        <taxon>Convolvulaceae</taxon>
        <taxon>Cuscuteae</taxon>
        <taxon>Cuscuta</taxon>
        <taxon>Cuscuta subgen. Grammica</taxon>
        <taxon>Cuscuta sect. Cleistogrammica</taxon>
    </lineage>
</organism>
<dbReference type="PANTHER" id="PTHR45650">
    <property type="entry name" value="GDSL-LIKE LIPASE/ACYLHYDROLASE-RELATED"/>
    <property type="match status" value="1"/>
</dbReference>
<dbReference type="SUPFAM" id="SSF52266">
    <property type="entry name" value="SGNH hydrolase"/>
    <property type="match status" value="1"/>
</dbReference>
<keyword evidence="10" id="KW-0443">Lipid metabolism</keyword>
<keyword evidence="6" id="KW-0732">Signal</keyword>
<evidence type="ECO:0000256" key="6">
    <source>
        <dbReference type="ARBA" id="ARBA00022729"/>
    </source>
</evidence>
<reference evidence="12 13" key="1">
    <citation type="submission" date="2018-04" db="EMBL/GenBank/DDBJ databases">
        <authorList>
            <person name="Vogel A."/>
        </authorList>
    </citation>
    <scope>NUCLEOTIDE SEQUENCE [LARGE SCALE GENOMIC DNA]</scope>
</reference>
<evidence type="ECO:0000313" key="12">
    <source>
        <dbReference type="EMBL" id="VFQ84347.1"/>
    </source>
</evidence>
<evidence type="ECO:0000256" key="3">
    <source>
        <dbReference type="ARBA" id="ARBA00008668"/>
    </source>
</evidence>
<dbReference type="OrthoDB" id="1896682at2759"/>
<dbReference type="GO" id="GO:0045492">
    <property type="term" value="P:xylan biosynthetic process"/>
    <property type="evidence" value="ECO:0007669"/>
    <property type="project" value="InterPro"/>
</dbReference>
<comment type="similarity">
    <text evidence="3">Belongs to the 'GDSL' lipolytic enzyme family.</text>
</comment>
<dbReference type="Proteomes" id="UP000595140">
    <property type="component" value="Unassembled WGS sequence"/>
</dbReference>
<proteinExistence type="inferred from homology"/>
<dbReference type="InterPro" id="IPR036514">
    <property type="entry name" value="SGNH_hydro_sf"/>
</dbReference>
<protein>
    <submittedName>
        <fullName evidence="12">Uncharacterized protein</fullName>
    </submittedName>
</protein>
<dbReference type="GO" id="GO:0000139">
    <property type="term" value="C:Golgi membrane"/>
    <property type="evidence" value="ECO:0007669"/>
    <property type="project" value="UniProtKB-SubCell"/>
</dbReference>
<evidence type="ECO:0000256" key="5">
    <source>
        <dbReference type="ARBA" id="ARBA00022692"/>
    </source>
</evidence>
<evidence type="ECO:0000313" key="13">
    <source>
        <dbReference type="Proteomes" id="UP000595140"/>
    </source>
</evidence>
<dbReference type="InterPro" id="IPR006514">
    <property type="entry name" value="IRX15/GXM/AGM"/>
</dbReference>
<dbReference type="GO" id="GO:0016042">
    <property type="term" value="P:lipid catabolic process"/>
    <property type="evidence" value="ECO:0007669"/>
    <property type="project" value="UniProtKB-KW"/>
</dbReference>
<keyword evidence="13" id="KW-1185">Reference proteome</keyword>
<comment type="subcellular location">
    <subcellularLocation>
        <location evidence="1">Golgi apparatus membrane</location>
        <topology evidence="1">Single-pass membrane protein</topology>
    </subcellularLocation>
    <subcellularLocation>
        <location evidence="2">Secreted</location>
    </subcellularLocation>
</comment>
<evidence type="ECO:0000256" key="11">
    <source>
        <dbReference type="ARBA" id="ARBA00023136"/>
    </source>
</evidence>
<dbReference type="InterPro" id="IPR001087">
    <property type="entry name" value="GDSL"/>
</dbReference>
<gene>
    <name evidence="12" type="ORF">CCAM_LOCUS26123</name>
</gene>
<name>A0A484M6V6_9ASTE</name>
<dbReference type="Pfam" id="PF00657">
    <property type="entry name" value="Lipase_GDSL"/>
    <property type="match status" value="1"/>
</dbReference>
<dbReference type="InterPro" id="IPR051238">
    <property type="entry name" value="GDSL_esterase/lipase"/>
</dbReference>
<dbReference type="CDD" id="cd01837">
    <property type="entry name" value="SGNH_plant_lipase_like"/>
    <property type="match status" value="1"/>
</dbReference>
<keyword evidence="4" id="KW-0964">Secreted</keyword>
<dbReference type="Pfam" id="PF21729">
    <property type="entry name" value="IRX15_IRX15L_GXM"/>
    <property type="match status" value="1"/>
</dbReference>
<keyword evidence="5" id="KW-0812">Transmembrane</keyword>
<keyword evidence="11" id="KW-0472">Membrane</keyword>
<dbReference type="Gene3D" id="3.40.50.1110">
    <property type="entry name" value="SGNH hydrolase"/>
    <property type="match status" value="1"/>
</dbReference>
<dbReference type="PANTHER" id="PTHR45650:SF31">
    <property type="entry name" value="ZINC FINGER PROTEIN"/>
    <property type="match status" value="1"/>
</dbReference>
<dbReference type="GO" id="GO:0016788">
    <property type="term" value="F:hydrolase activity, acting on ester bonds"/>
    <property type="evidence" value="ECO:0007669"/>
    <property type="project" value="InterPro"/>
</dbReference>
<dbReference type="AlphaFoldDB" id="A0A484M6V6"/>
<evidence type="ECO:0000256" key="2">
    <source>
        <dbReference type="ARBA" id="ARBA00004613"/>
    </source>
</evidence>
<sequence>MGMAPAPAPAIGGMVPAMFIFGDSLIDNGNNNNLFSLAKANYPPYGIDFKKGPTGRFSNGYTIVDEIGELLGLPFAPPYSDSPSIDQMRYGVNYASAAAGILDITGEHFVERVPFNEQITNFANTIDALSGNLSADVVKADIPNCIMFVGMGSNDYLNNYFLPGYPTSMMYNPQQFADLLIQQYTQQLTRLYSLGARKFVLAAVGQMGCIPTMLARTENGKCLDEVNQAVVPFNANMKQMIDNFKSTLPDAKFVFLDTQNMFRNIIANSKTYGFSVIDRGCCGVGKMNGEVTCLPYEQPCDDREQYIFWDAYHPTSAVNIILGKMSFNGGPDVVYPMNIQQLAKTETMVAVWGHYKKWSALQRPNPLQYSSYSVANGHLQWKFRCKQRLASSNLQCQWQSPQPLEKISPSLADALVHYATANRTPQQTFQEISFTKTVLQNRSPCNFLVFGLGFDSLLWKCLNHNGRTVFLEEDKDWIERVNAMRLSLEIYHVKYDTRVEEAVELLSVGKTDEECKKVRDPRHSKCRLALKNLPEDVYEANWDVIMVDAPKSWTKDLPGRMGVIYTVGVMAKNREAGAKTDIFVHDAERWVDNKFSRAFLCEAYIKEQVGVLRHFVVPSHKTAGSNVLPFCP</sequence>
<keyword evidence="9" id="KW-1133">Transmembrane helix</keyword>
<evidence type="ECO:0000256" key="4">
    <source>
        <dbReference type="ARBA" id="ARBA00022525"/>
    </source>
</evidence>